<dbReference type="InterPro" id="IPR006153">
    <property type="entry name" value="Cation/H_exchanger_TM"/>
</dbReference>
<evidence type="ECO:0000256" key="8">
    <source>
        <dbReference type="ARBA" id="ARBA00023201"/>
    </source>
</evidence>
<feature type="transmembrane region" description="Helical" evidence="12">
    <location>
        <begin position="375"/>
        <end position="399"/>
    </location>
</feature>
<dbReference type="Pfam" id="PF00999">
    <property type="entry name" value="Na_H_Exchanger"/>
    <property type="match status" value="1"/>
</dbReference>
<feature type="transmembrane region" description="Helical" evidence="12">
    <location>
        <begin position="333"/>
        <end position="355"/>
    </location>
</feature>
<keyword evidence="7 12" id="KW-0472">Membrane</keyword>
<evidence type="ECO:0000256" key="12">
    <source>
        <dbReference type="SAM" id="Phobius"/>
    </source>
</evidence>
<dbReference type="InterPro" id="IPR018490">
    <property type="entry name" value="cNMP-bd_dom_sf"/>
</dbReference>
<evidence type="ECO:0000256" key="4">
    <source>
        <dbReference type="ARBA" id="ARBA00022989"/>
    </source>
</evidence>
<feature type="compositionally biased region" description="Polar residues" evidence="11">
    <location>
        <begin position="832"/>
        <end position="850"/>
    </location>
</feature>
<evidence type="ECO:0000256" key="3">
    <source>
        <dbReference type="ARBA" id="ARBA00022692"/>
    </source>
</evidence>
<feature type="compositionally biased region" description="Polar residues" evidence="11">
    <location>
        <begin position="588"/>
        <end position="600"/>
    </location>
</feature>
<feature type="compositionally biased region" description="Basic and acidic residues" evidence="11">
    <location>
        <begin position="952"/>
        <end position="975"/>
    </location>
</feature>
<feature type="region of interest" description="Disordered" evidence="11">
    <location>
        <begin position="567"/>
        <end position="600"/>
    </location>
</feature>
<comment type="catalytic activity">
    <reaction evidence="9">
        <text>Na(+)(in) + H(+)(out) = Na(+)(out) + H(+)(in)</text>
        <dbReference type="Rhea" id="RHEA:29419"/>
        <dbReference type="ChEBI" id="CHEBI:15378"/>
        <dbReference type="ChEBI" id="CHEBI:29101"/>
    </reaction>
</comment>
<dbReference type="PANTHER" id="PTHR10110">
    <property type="entry name" value="SODIUM/HYDROGEN EXCHANGER"/>
    <property type="match status" value="1"/>
</dbReference>
<protein>
    <recommendedName>
        <fullName evidence="13">Cyclic nucleotide-binding domain-containing protein</fullName>
    </recommendedName>
</protein>
<feature type="region of interest" description="Disordered" evidence="11">
    <location>
        <begin position="1181"/>
        <end position="1232"/>
    </location>
</feature>
<feature type="compositionally biased region" description="Basic and acidic residues" evidence="11">
    <location>
        <begin position="702"/>
        <end position="719"/>
    </location>
</feature>
<comment type="subcellular location">
    <subcellularLocation>
        <location evidence="1">Membrane</location>
        <topology evidence="1">Multi-pass membrane protein</topology>
    </subcellularLocation>
</comment>
<dbReference type="PANTHER" id="PTHR10110:SF197">
    <property type="entry name" value="SODIUM_HYDROGEN EXCHANGER"/>
    <property type="match status" value="1"/>
</dbReference>
<dbReference type="EMBL" id="JALJOT010000006">
    <property type="protein sequence ID" value="KAK9909938.1"/>
    <property type="molecule type" value="Genomic_DNA"/>
</dbReference>
<feature type="transmembrane region" description="Helical" evidence="12">
    <location>
        <begin position="411"/>
        <end position="433"/>
    </location>
</feature>
<evidence type="ECO:0000256" key="9">
    <source>
        <dbReference type="ARBA" id="ARBA00047524"/>
    </source>
</evidence>
<evidence type="ECO:0000256" key="6">
    <source>
        <dbReference type="ARBA" id="ARBA00023065"/>
    </source>
</evidence>
<dbReference type="InterPro" id="IPR018422">
    <property type="entry name" value="Cation/H_exchanger_CPA1"/>
</dbReference>
<feature type="compositionally biased region" description="Basic and acidic residues" evidence="11">
    <location>
        <begin position="1874"/>
        <end position="1887"/>
    </location>
</feature>
<dbReference type="InterPro" id="IPR000595">
    <property type="entry name" value="cNMP-bd_dom"/>
</dbReference>
<proteinExistence type="predicted"/>
<feature type="compositionally biased region" description="Polar residues" evidence="11">
    <location>
        <begin position="722"/>
        <end position="740"/>
    </location>
</feature>
<organism evidence="14 15">
    <name type="scientific">Coccomyxa subellipsoidea</name>
    <dbReference type="NCBI Taxonomy" id="248742"/>
    <lineage>
        <taxon>Eukaryota</taxon>
        <taxon>Viridiplantae</taxon>
        <taxon>Chlorophyta</taxon>
        <taxon>core chlorophytes</taxon>
        <taxon>Trebouxiophyceae</taxon>
        <taxon>Trebouxiophyceae incertae sedis</taxon>
        <taxon>Coccomyxaceae</taxon>
        <taxon>Coccomyxa</taxon>
    </lineage>
</organism>
<feature type="transmembrane region" description="Helical" evidence="12">
    <location>
        <begin position="129"/>
        <end position="151"/>
    </location>
</feature>
<feature type="transmembrane region" description="Helical" evidence="12">
    <location>
        <begin position="453"/>
        <end position="484"/>
    </location>
</feature>
<dbReference type="Gene3D" id="6.10.140.1330">
    <property type="match status" value="1"/>
</dbReference>
<reference evidence="14 15" key="1">
    <citation type="journal article" date="2024" name="Nat. Commun.">
        <title>Phylogenomics reveals the evolutionary origins of lichenization in chlorophyte algae.</title>
        <authorList>
            <person name="Puginier C."/>
            <person name="Libourel C."/>
            <person name="Otte J."/>
            <person name="Skaloud P."/>
            <person name="Haon M."/>
            <person name="Grisel S."/>
            <person name="Petersen M."/>
            <person name="Berrin J.G."/>
            <person name="Delaux P.M."/>
            <person name="Dal Grande F."/>
            <person name="Keller J."/>
        </authorList>
    </citation>
    <scope>NUCLEOTIDE SEQUENCE [LARGE SCALE GENOMIC DNA]</scope>
    <source>
        <strain evidence="14 15">SAG 216-7</strain>
    </source>
</reference>
<feature type="compositionally biased region" description="Basic and acidic residues" evidence="11">
    <location>
        <begin position="663"/>
        <end position="676"/>
    </location>
</feature>
<feature type="transmembrane region" description="Helical" evidence="12">
    <location>
        <begin position="236"/>
        <end position="256"/>
    </location>
</feature>
<accession>A0ABR2YSM2</accession>
<sequence length="1988" mass="215822">MVAEAANHTDECVNHRITYSEHYDNKDEYTWCTVPDTGYDVLLFPAIAVLLACLFQGKYSTTMVLIAGGVLQAFMFPTNGGMGRLGNSIAWWLGIQPYELFLYVFLPPLLLDAAVRIDFFLFKKAWVKILTLAFLVVAGSCGLLIPIMLYVLDLRSDGWTWQYVALFGSMCASTDAVAIVATMKTSGGPKSLRLLLEGESLLNDASSITLFTIFLSQVEDMHNGHVASGGEVLGSIVKQTVWLAVGGALIGLAFGITMRYMLRWMRHLGAGIEQQVAMTFAIGYLSYYTANAPAGVSGVIAVAVFGLYGAATSKWDMSVKVEESGAFDAFWDAIAFIVNAIVFFYSGVACINFFVRSAQELQSQGQLAAFTGTLWRFPLVYLIIFIVRFLLICLFRPLFRLSRQDLPFKEIAFATVAGLRGSVSLILTQAVVIDPGTRNTDPNSDVTRIKAEIVLWTAGFVLLTLVINAPLLPFFLRVSGLASVADSKRRMRKRAVHALLTHTNHAIRDLRNDEDEMLRGVDWGSVEKYVDLADCYQHYLDPCYVAPKVRVWYLPWTWCYKPAARKKDSSTHSHSYNGSHHSRGTLGKPTNRSMNSSGLDSNFTMMEADRVFGRTSEWSPPADLETGAVEDSETGSGSDSDDGSSDHKELPFLARESVMGARASRERANEPVKLNRESQAGPMKLPEAVEAITGVDASHLPHSKELKQDIKRDSRKGKDTAAPSQMQKSSSIGSANSQALSPRARSAAKAVQAAACKVVITPGGPLPVPAGAAWSDSISATNNLSLSYGTPAQDRLAKATRALKQLRTGAPGGQNLMSGGSLRSLPSPRTALASSTNSSAPSIQSVHDSQMSLPASNVEMTNQGRSGILRAGTAPGDVEQGPTPRGGSPTVSWHRSVTGGGNQRRPPLSNIFPAAGRHSPEKPRSNLGATPLERAATAGPEDTAAGGSTPAEGRECAPPDDGGIREGSSRADVRRSSTMSWPRSAAHGEPGRPSLLAAFPSAGQAKPPPGQAGLSLPKSSSGDDLVKDSLKRAATQGAFSSTMSWPRAVAQGTDARPSLLQAFPDAGQPRAPVSPTIQQRLASQRLTAMRNGSMQHSPTSSWNRSIMHGADKHRSLFEAFSGMREGGENPESVSTFGGATAQRYAAAARSGSMPHDPGSSWPRSVMHGPDKHRSLFEAFGNLKPPPAGGDDPGASQSFMRSAIEPPDTRPPLKSAFDNTAGMPDNERTWAAGDQNTRALGVALKRQLSEPGGSGSSQPPSASGHGDDDVKGAIEFEEEKEMTHHDATVFHSSELTERRVRLAIGLKRYFHSKRMEGLLSTGALRVLDNAMDTIIDKPNSTRSGWSILEKDATGGGLMRWFAHLVYLLRKTVIRLRRRRPDSNSCWQAVRRGLAWPLLQAGQLAHVVLSKAMLMTCEVALEYMLGLTYSPQVQLMRANAFNEPLLQEVDRELGEVWRFILEREVEAPERFQAIQSYRATMAVLRKQADFVKQLFDSGVVEDMERDELLTPIDRRERQLSRKGPVWRSPMAFDVLRNLPFLRHVPPRAVEVVLRHGQLHMCRNQEMVRSGKDGRGLFIVINGLVRIGYRDPLGNTQEYFLGTGGISGLFHSLTGEHLPGGRLEAIAEGNALGKGPVVFEVHQSAIEIIRSLAANGDATFQQVEIDMFRMAALFVVERLKPWLMTYLAAMLATAAPAPFNIKFPARDNDDGMDGEDGPFRADQSFTGALSTTDFENASMEDIQEVGRARVWDAYLQLVQSLTSSELVELPANTGYRHCSSAVLLRGVIRTSGSHCSVVCKTPAGKESSPEEDEMLEYKAPFILPWIVLNKEMSPDQPESFVPFISGPEGAILMVCTRENAPGVKEASVLDLSSLSEDLPKKNSSSDDGPKEGAAANGTKAPEQEESDPVADLPAKPSLNRVSTMPRLARHSITRAPPLALNASDTAAEMVSPEVPDDADKDSLWWRNRKPPTGASKHRKGRDGSGRAKDQD</sequence>
<feature type="region of interest" description="Disordered" evidence="11">
    <location>
        <begin position="1246"/>
        <end position="1268"/>
    </location>
</feature>
<keyword evidence="15" id="KW-1185">Reference proteome</keyword>
<feature type="compositionally biased region" description="Acidic residues" evidence="11">
    <location>
        <begin position="628"/>
        <end position="643"/>
    </location>
</feature>
<name>A0ABR2YSM2_9CHLO</name>
<feature type="transmembrane region" description="Helical" evidence="12">
    <location>
        <begin position="294"/>
        <end position="312"/>
    </location>
</feature>
<gene>
    <name evidence="14" type="ORF">WJX75_009777</name>
</gene>
<feature type="transmembrane region" description="Helical" evidence="12">
    <location>
        <begin position="163"/>
        <end position="182"/>
    </location>
</feature>
<feature type="region of interest" description="Disordered" evidence="11">
    <location>
        <begin position="807"/>
        <end position="850"/>
    </location>
</feature>
<evidence type="ECO:0000256" key="5">
    <source>
        <dbReference type="ARBA" id="ARBA00023053"/>
    </source>
</evidence>
<keyword evidence="6" id="KW-0406">Ion transport</keyword>
<evidence type="ECO:0000256" key="7">
    <source>
        <dbReference type="ARBA" id="ARBA00023136"/>
    </source>
</evidence>
<feature type="region of interest" description="Disordered" evidence="11">
    <location>
        <begin position="867"/>
        <end position="1025"/>
    </location>
</feature>
<keyword evidence="5" id="KW-0915">Sodium</keyword>
<evidence type="ECO:0000259" key="13">
    <source>
        <dbReference type="PROSITE" id="PS50042"/>
    </source>
</evidence>
<evidence type="ECO:0000256" key="11">
    <source>
        <dbReference type="SAM" id="MobiDB-lite"/>
    </source>
</evidence>
<feature type="domain" description="Cyclic nucleotide-binding" evidence="13">
    <location>
        <begin position="1561"/>
        <end position="1610"/>
    </location>
</feature>
<keyword evidence="3 12" id="KW-0812">Transmembrane</keyword>
<keyword evidence="2" id="KW-0813">Transport</keyword>
<dbReference type="Proteomes" id="UP001491310">
    <property type="component" value="Unassembled WGS sequence"/>
</dbReference>
<dbReference type="PROSITE" id="PS50042">
    <property type="entry name" value="CNMP_BINDING_3"/>
    <property type="match status" value="1"/>
</dbReference>
<feature type="region of interest" description="Disordered" evidence="11">
    <location>
        <begin position="1871"/>
        <end position="1988"/>
    </location>
</feature>
<comment type="catalytic activity">
    <reaction evidence="10">
        <text>K(+)(in) + H(+)(out) = K(+)(out) + H(+)(in)</text>
        <dbReference type="Rhea" id="RHEA:29467"/>
        <dbReference type="ChEBI" id="CHEBI:15378"/>
        <dbReference type="ChEBI" id="CHEBI:29103"/>
    </reaction>
</comment>
<evidence type="ECO:0000313" key="15">
    <source>
        <dbReference type="Proteomes" id="UP001491310"/>
    </source>
</evidence>
<evidence type="ECO:0000256" key="10">
    <source>
        <dbReference type="ARBA" id="ARBA00047912"/>
    </source>
</evidence>
<evidence type="ECO:0000256" key="2">
    <source>
        <dbReference type="ARBA" id="ARBA00022448"/>
    </source>
</evidence>
<keyword evidence="8" id="KW-0739">Sodium transport</keyword>
<keyword evidence="4 12" id="KW-1133">Transmembrane helix</keyword>
<feature type="compositionally biased region" description="Basic and acidic residues" evidence="11">
    <location>
        <begin position="1978"/>
        <end position="1988"/>
    </location>
</feature>
<dbReference type="SUPFAM" id="SSF51206">
    <property type="entry name" value="cAMP-binding domain-like"/>
    <property type="match status" value="1"/>
</dbReference>
<evidence type="ECO:0000256" key="1">
    <source>
        <dbReference type="ARBA" id="ARBA00004141"/>
    </source>
</evidence>
<comment type="caution">
    <text evidence="14">The sequence shown here is derived from an EMBL/GenBank/DDBJ whole genome shotgun (WGS) entry which is preliminary data.</text>
</comment>
<evidence type="ECO:0000313" key="14">
    <source>
        <dbReference type="EMBL" id="KAK9909938.1"/>
    </source>
</evidence>
<feature type="region of interest" description="Disordered" evidence="11">
    <location>
        <begin position="615"/>
        <end position="743"/>
    </location>
</feature>